<dbReference type="GO" id="GO:0016020">
    <property type="term" value="C:membrane"/>
    <property type="evidence" value="ECO:0007669"/>
    <property type="project" value="InterPro"/>
</dbReference>
<dbReference type="GO" id="GO:0008422">
    <property type="term" value="F:beta-glucosidase activity"/>
    <property type="evidence" value="ECO:0007669"/>
    <property type="project" value="TreeGrafter"/>
</dbReference>
<evidence type="ECO:0000313" key="5">
    <source>
        <dbReference type="EMBL" id="JAG53445.1"/>
    </source>
</evidence>
<comment type="function">
    <text evidence="1">Non-lysosomal glucosylceramidase that catalyzes the hydrolysis of glucosylceramide (GlcCer) to free glucose and ceramide.</text>
</comment>
<dbReference type="PANTHER" id="PTHR12654">
    <property type="entry name" value="BILE ACID BETA-GLUCOSIDASE-RELATED"/>
    <property type="match status" value="1"/>
</dbReference>
<comment type="catalytic activity">
    <reaction evidence="1">
        <text>a beta-D-glucosyl-(1&lt;-&gt;1')-N-acylsphing-4-enine + H2O = an N-acylsphing-4-enine + D-glucose</text>
        <dbReference type="Rhea" id="RHEA:13269"/>
        <dbReference type="ChEBI" id="CHEBI:4167"/>
        <dbReference type="ChEBI" id="CHEBI:15377"/>
        <dbReference type="ChEBI" id="CHEBI:22801"/>
        <dbReference type="ChEBI" id="CHEBI:52639"/>
        <dbReference type="EC" id="3.2.1.45"/>
    </reaction>
</comment>
<sequence>MGVVKDDKDSWTDPSSVPPYGWKARSDYKFPQKRKQKLDITFHQMRVLLPLILRYVWYTIKLWFKRMTPVMDFVNIVQNKEKSGVPLGGIGAGSIGRGFKGEFCRFQMDPGNYKYEDVIANQFIVTVYDEQGNPLYQKVLSTFHKPGCFDRALSSWDWTFPASNVHYTALYPRAWYMYDVVDKAHNIDIKLTCHQISPVIPHNYEDSSHPACVFEWFIENNSSSSFQVSLTMSMRDGDGSSSWFGKSYKTSEDFELSSEDGVVLGVTIRQKIAGVACNYSIASKQDDQTIVKRCLFFDPSGNGKTFWNAIPTENFENFSCDGGKKNLGCAVKSLVKLKGFQNNSSICFALAWDMPKIHFPYSPGDHLRYYTKFFGSDCDAGPKICRYALNKFKVWTKEIYNWQQTILADKKLPDWYKSAIFNELYYVSDGGTNWLVLDDEEAEKLPDDDPRKLYGRFAYLEGHEYRMYNTYDVHFYASFALAMLWPGLQKSLQYDFKDSIPREDNTIIEYLFEGTTGPRKVKDSIPHDLGDPNYNPFNIINIYPIHDVSEWKDLNVKFVLQVYRDFTLTKDHNYLRDMYPQVVVVMNRSLRWDPDHLGVIQNDGFPDQTYDTWVMLGVSAYCGSLFIAAVQATVKMAKIMEDNEVHDKFKDILERGKVSFDEKLWNGKYFIFDSSGDVYSDTIMSDQLCGLWYLRSCNDEDEVFPRSHVQSALKTIYDHNVLMYYDGTQGAVNGMRPNGDVDRIATQSEESWTGVTYALASLFIFEGMMDEGFNTARGLYETIFEKSGLGFATPEALHGLDSYRAVGYMRPLSIWSIQHAIELQRAKGLL</sequence>
<dbReference type="Pfam" id="PF04685">
    <property type="entry name" value="DUF608"/>
    <property type="match status" value="1"/>
</dbReference>
<gene>
    <name evidence="4" type="primary">GBA2_0</name>
    <name evidence="4" type="ORF">CM83_54766</name>
</gene>
<dbReference type="GO" id="GO:0004348">
    <property type="term" value="F:glucosylceramidase activity"/>
    <property type="evidence" value="ECO:0007669"/>
    <property type="project" value="UniProtKB-EC"/>
</dbReference>
<dbReference type="GO" id="GO:0006680">
    <property type="term" value="P:glucosylceramide catabolic process"/>
    <property type="evidence" value="ECO:0007669"/>
    <property type="project" value="InterPro"/>
</dbReference>
<feature type="domain" description="Glycosyl-hydrolase family 116 N-terminal" evidence="3">
    <location>
        <begin position="84"/>
        <end position="395"/>
    </location>
</feature>
<dbReference type="InterPro" id="IPR024462">
    <property type="entry name" value="GH116_N"/>
</dbReference>
<evidence type="ECO:0000259" key="2">
    <source>
        <dbReference type="Pfam" id="PF04685"/>
    </source>
</evidence>
<evidence type="ECO:0000313" key="4">
    <source>
        <dbReference type="EMBL" id="JAG36295.1"/>
    </source>
</evidence>
<dbReference type="PANTHER" id="PTHR12654:SF0">
    <property type="entry name" value="NON-LYSOSOMAL GLUCOSYLCERAMIDASE"/>
    <property type="match status" value="1"/>
</dbReference>
<dbReference type="EMBL" id="GBHO01007309">
    <property type="protein sequence ID" value="JAG36295.1"/>
    <property type="molecule type" value="Transcribed_RNA"/>
</dbReference>
<dbReference type="InterPro" id="IPR012341">
    <property type="entry name" value="6hp_glycosidase-like_sf"/>
</dbReference>
<reference evidence="4" key="1">
    <citation type="journal article" date="2014" name="PLoS ONE">
        <title>Transcriptome-Based Identification of ABC Transporters in the Western Tarnished Plant Bug Lygus hesperus.</title>
        <authorList>
            <person name="Hull J.J."/>
            <person name="Chaney K."/>
            <person name="Geib S.M."/>
            <person name="Fabrick J.A."/>
            <person name="Brent C.S."/>
            <person name="Walsh D."/>
            <person name="Lavine L.C."/>
        </authorList>
    </citation>
    <scope>NUCLEOTIDE SEQUENCE</scope>
</reference>
<dbReference type="GO" id="GO:0005975">
    <property type="term" value="P:carbohydrate metabolic process"/>
    <property type="evidence" value="ECO:0007669"/>
    <property type="project" value="InterPro"/>
</dbReference>
<accession>A0A0A9Z3A6</accession>
<dbReference type="Gene3D" id="1.50.10.10">
    <property type="match status" value="1"/>
</dbReference>
<comment type="similarity">
    <text evidence="1">Belongs to the non-lysosomal glucosylceramidase family.</text>
</comment>
<protein>
    <recommendedName>
        <fullName evidence="1">Non-lysosomal glucosylceramidase</fullName>
        <shortName evidence="1">NLGase</shortName>
        <ecNumber evidence="1">3.2.1.45</ecNumber>
    </recommendedName>
</protein>
<dbReference type="InterPro" id="IPR052566">
    <property type="entry name" value="Non-lysos_glucosylceramidase"/>
</dbReference>
<reference evidence="5" key="3">
    <citation type="submission" date="2014-09" db="EMBL/GenBank/DDBJ databases">
        <authorList>
            <person name="Magalhaes I.L.F."/>
            <person name="Oliveira U."/>
            <person name="Santos F.R."/>
            <person name="Vidigal T.H.D.A."/>
            <person name="Brescovit A.D."/>
            <person name="Santos A.J."/>
        </authorList>
    </citation>
    <scope>NUCLEOTIDE SEQUENCE</scope>
</reference>
<dbReference type="InterPro" id="IPR014551">
    <property type="entry name" value="B_Glucosidase_GBA2-typ"/>
</dbReference>
<evidence type="ECO:0000256" key="1">
    <source>
        <dbReference type="PIRNR" id="PIRNR028944"/>
    </source>
</evidence>
<dbReference type="SUPFAM" id="SSF48208">
    <property type="entry name" value="Six-hairpin glycosidases"/>
    <property type="match status" value="1"/>
</dbReference>
<dbReference type="Pfam" id="PF12215">
    <property type="entry name" value="Glyco_hydr_116N"/>
    <property type="match status" value="1"/>
</dbReference>
<dbReference type="EMBL" id="GBRD01012379">
    <property type="protein sequence ID" value="JAG53445.1"/>
    <property type="molecule type" value="Transcribed_RNA"/>
</dbReference>
<dbReference type="InterPro" id="IPR006775">
    <property type="entry name" value="GH116_catalytic"/>
</dbReference>
<dbReference type="AlphaFoldDB" id="A0A0A9Z3A6"/>
<keyword evidence="1" id="KW-0443">Lipid metabolism</keyword>
<feature type="domain" description="Glycosyl-hydrolase family 116 catalytic region" evidence="2">
    <location>
        <begin position="455"/>
        <end position="817"/>
    </location>
</feature>
<keyword evidence="1" id="KW-0326">Glycosidase</keyword>
<reference evidence="4" key="2">
    <citation type="submission" date="2014-07" db="EMBL/GenBank/DDBJ databases">
        <authorList>
            <person name="Hull J."/>
        </authorList>
    </citation>
    <scope>NUCLEOTIDE SEQUENCE</scope>
</reference>
<dbReference type="PIRSF" id="PIRSF028944">
    <property type="entry name" value="Beta_gluc_GBA2"/>
    <property type="match status" value="1"/>
</dbReference>
<keyword evidence="1" id="KW-0472">Membrane</keyword>
<keyword evidence="1" id="KW-0378">Hydrolase</keyword>
<dbReference type="InterPro" id="IPR008928">
    <property type="entry name" value="6-hairpin_glycosidase_sf"/>
</dbReference>
<organism evidence="4">
    <name type="scientific">Lygus hesperus</name>
    <name type="common">Western plant bug</name>
    <dbReference type="NCBI Taxonomy" id="30085"/>
    <lineage>
        <taxon>Eukaryota</taxon>
        <taxon>Metazoa</taxon>
        <taxon>Ecdysozoa</taxon>
        <taxon>Arthropoda</taxon>
        <taxon>Hexapoda</taxon>
        <taxon>Insecta</taxon>
        <taxon>Pterygota</taxon>
        <taxon>Neoptera</taxon>
        <taxon>Paraneoptera</taxon>
        <taxon>Hemiptera</taxon>
        <taxon>Heteroptera</taxon>
        <taxon>Panheteroptera</taxon>
        <taxon>Cimicomorpha</taxon>
        <taxon>Miridae</taxon>
        <taxon>Mirini</taxon>
        <taxon>Lygus</taxon>
    </lineage>
</organism>
<name>A0A0A9Z3A6_LYGHE</name>
<proteinExistence type="inferred from homology"/>
<dbReference type="EC" id="3.2.1.45" evidence="1"/>
<evidence type="ECO:0000259" key="3">
    <source>
        <dbReference type="Pfam" id="PF12215"/>
    </source>
</evidence>